<feature type="region of interest" description="Disordered" evidence="3">
    <location>
        <begin position="233"/>
        <end position="272"/>
    </location>
</feature>
<feature type="compositionally biased region" description="Low complexity" evidence="3">
    <location>
        <begin position="236"/>
        <end position="250"/>
    </location>
</feature>
<gene>
    <name evidence="7 8 9 10 11" type="primary">LOC113513781</name>
</gene>
<dbReference type="RefSeq" id="XP_052748063.1">
    <property type="nucleotide sequence ID" value="XM_052892103.1"/>
</dbReference>
<dbReference type="PANTHER" id="PTHR12845:SF5">
    <property type="entry name" value="EPHEXIN, ISOFORM D"/>
    <property type="match status" value="1"/>
</dbReference>
<feature type="compositionally biased region" description="Basic residues" evidence="3">
    <location>
        <begin position="255"/>
        <end position="270"/>
    </location>
</feature>
<dbReference type="SUPFAM" id="SSF50044">
    <property type="entry name" value="SH3-domain"/>
    <property type="match status" value="1"/>
</dbReference>
<feature type="domain" description="SH3" evidence="4">
    <location>
        <begin position="1808"/>
        <end position="1869"/>
    </location>
</feature>
<evidence type="ECO:0000313" key="9">
    <source>
        <dbReference type="RefSeq" id="XP_052748010.1"/>
    </source>
</evidence>
<evidence type="ECO:0000313" key="8">
    <source>
        <dbReference type="RefSeq" id="XP_052747960.1"/>
    </source>
</evidence>
<evidence type="ECO:0000313" key="6">
    <source>
        <dbReference type="Proteomes" id="UP001652740"/>
    </source>
</evidence>
<feature type="compositionally biased region" description="Pro residues" evidence="3">
    <location>
        <begin position="1265"/>
        <end position="1275"/>
    </location>
</feature>
<dbReference type="InterPro" id="IPR035899">
    <property type="entry name" value="DBL_dom_sf"/>
</dbReference>
<dbReference type="Gene3D" id="2.30.30.40">
    <property type="entry name" value="SH3 Domains"/>
    <property type="match status" value="1"/>
</dbReference>
<dbReference type="InterPro" id="IPR036028">
    <property type="entry name" value="SH3-like_dom_sf"/>
</dbReference>
<dbReference type="RefSeq" id="XP_052748138.1">
    <property type="nucleotide sequence ID" value="XM_052892178.1"/>
</dbReference>
<keyword evidence="1 2" id="KW-0728">SH3 domain</keyword>
<dbReference type="InterPro" id="IPR047271">
    <property type="entry name" value="Ephexin-like"/>
</dbReference>
<keyword evidence="6" id="KW-1185">Reference proteome</keyword>
<dbReference type="CDD" id="cd00160">
    <property type="entry name" value="RhoGEF"/>
    <property type="match status" value="1"/>
</dbReference>
<feature type="compositionally biased region" description="Acidic residues" evidence="3">
    <location>
        <begin position="985"/>
        <end position="1000"/>
    </location>
</feature>
<feature type="compositionally biased region" description="Polar residues" evidence="3">
    <location>
        <begin position="1215"/>
        <end position="1230"/>
    </location>
</feature>
<evidence type="ECO:0000256" key="1">
    <source>
        <dbReference type="ARBA" id="ARBA00022443"/>
    </source>
</evidence>
<dbReference type="SMART" id="SM00326">
    <property type="entry name" value="SH3"/>
    <property type="match status" value="1"/>
</dbReference>
<feature type="region of interest" description="Disordered" evidence="3">
    <location>
        <begin position="933"/>
        <end position="1025"/>
    </location>
</feature>
<dbReference type="CDD" id="cd11793">
    <property type="entry name" value="SH3_ephexin1_like"/>
    <property type="match status" value="1"/>
</dbReference>
<feature type="compositionally biased region" description="Basic and acidic residues" evidence="3">
    <location>
        <begin position="556"/>
        <end position="578"/>
    </location>
</feature>
<protein>
    <submittedName>
        <fullName evidence="7 8">Uncharacterized protein LOC113513781 isoform X1</fullName>
    </submittedName>
</protein>
<evidence type="ECO:0000313" key="7">
    <source>
        <dbReference type="RefSeq" id="XP_052747909.1"/>
    </source>
</evidence>
<dbReference type="InterPro" id="IPR047270">
    <property type="entry name" value="PH_ephexin"/>
</dbReference>
<evidence type="ECO:0000256" key="2">
    <source>
        <dbReference type="PROSITE-ProRule" id="PRU00192"/>
    </source>
</evidence>
<dbReference type="Gene3D" id="2.30.29.30">
    <property type="entry name" value="Pleckstrin-homology domain (PH domain)/Phosphotyrosine-binding domain (PTB)"/>
    <property type="match status" value="1"/>
</dbReference>
<dbReference type="Pfam" id="PF00018">
    <property type="entry name" value="SH3_1"/>
    <property type="match status" value="1"/>
</dbReference>
<dbReference type="RefSeq" id="XP_052748010.1">
    <property type="nucleotide sequence ID" value="XM_052892050.1"/>
</dbReference>
<feature type="region of interest" description="Disordered" evidence="3">
    <location>
        <begin position="1129"/>
        <end position="1166"/>
    </location>
</feature>
<organism evidence="6 11">
    <name type="scientific">Galleria mellonella</name>
    <name type="common">Greater wax moth</name>
    <dbReference type="NCBI Taxonomy" id="7137"/>
    <lineage>
        <taxon>Eukaryota</taxon>
        <taxon>Metazoa</taxon>
        <taxon>Ecdysozoa</taxon>
        <taxon>Arthropoda</taxon>
        <taxon>Hexapoda</taxon>
        <taxon>Insecta</taxon>
        <taxon>Pterygota</taxon>
        <taxon>Neoptera</taxon>
        <taxon>Endopterygota</taxon>
        <taxon>Lepidoptera</taxon>
        <taxon>Glossata</taxon>
        <taxon>Ditrysia</taxon>
        <taxon>Pyraloidea</taxon>
        <taxon>Pyralidae</taxon>
        <taxon>Galleriinae</taxon>
        <taxon>Galleria</taxon>
    </lineage>
</organism>
<sequence>MLFNNLMEGEAITTNNIISSIKKFNTDGKIEHGSIKAIFKTFVSPENDRMAIKENQSNSDKYVYTVPVTSPISPVNERAKMINEAKLAFLNSTVNSSPLPKIVTKKVEPTIHYAQLAIAKGSEDTRSTGGGRKIQQMADMKDKDVTTVPLGISYNTKKKMEQQQQRKVSFKIKTASNSYRRPPLATKTMTITSSNVSELTKKFNSLVTDENSGPIKQSKLAKTIEDLQMVSRCPASNSSTPSSTLSSSPNIKIVVRQRRGSKKRNNKKRCSSVDSIDKLLLSDNSSTKIRVIRSKSDGTKIPKSPKKRSKFQDSNKENSGSDSVDGSPSKINVSEPKKHIEIPQNSGVKSVIKKFECEITAQLISNASTRLKDQTKSTIPTKEKPKVPEKKSSLVLTKNIVVKDGIPKIKTIKTIQQAPDNNLSISIQDNNKNHSTDLTKKKEPLYDKKKFKTNYIHSEKLPLKVVEIIQEDINENNISNSEDQQKTSITKCKEKIYEEVNSNITPNQSFLWRRKSSTFSESDKSISDGSYIYGFANITKSDVTVDSIDDTQEISTNKDESQKSENVESQKTDEEKVETNSNWNSDFESNLVEAYNKEVLVGYTTAKPKKDLVPENDYELLEPKDATNVVVIPIKNVDKPSKINCPLPEIPKINPESPVESEKNVLEQAKENIYQCLLELRSHPEGDECSLHNYELCDSKMEERTRGDGDSDDGYEYCKSPIKPYCVTSSSGIQIAENYQPSEDNSKNYAISKSVSGTSTVSYERIGPERIYEKIPVQMPKSKDSSPTYSSRHSFVSSDYTGYNESENIYDTIKHSDATSLSHCYESIPNSPSMVKLRNNIKKQLSSGIQKRLSFDTVSTNSHCTISSEQRTNSIYGQRSVLSYNGQEIAFQVPSSETSVSDRSDDWVDISDEEKTDEQKIIIVQEISRGRKSPVSWSQKVRHQWQKSPIQGNEQKDCDSSDSGHLYESLEPPAQAAMPHPPLPLDDDFDSFDSDSDDDYDTHKSTQAPPTLPASRLPSPPTERGQYTLTKIASAAQRKMRQIKRNLTKKYIVAMDGKSLTKTFTNNQNNTYDTTKKTKTPIYANCEKPEIQHVYSNVNFTDSRPVLHKTENPVIKVNGTFKEELKTVIGEKRLSNGDVPPPLPDKPPPEKPTTPTSENSKKDTGTLSRKTYFSFKSRFRRASSLAVDINTDVPSALKITNSTFYLTDSMDGDSGFSNCSDGQPGSTETLSPGGASGTSGVGRRRDGRTRPWAESSPCLALERPGVPPPPPPGPHPATDLSAVNEELKRLLPTLSRKDKGPRTRTSWYAGCGADTPSVNTSTASWYAEVGLYQAGNISTSSGASSGSHPASPLPHSLFTHEPLYQFYNAAKVESVCRETGDSDSDAYEVNAGASAGARVAAEADTTAEASAGAGAATTARPSAMALVAPRGPARTLWCEVPEVVNSTVLSSLAPAQKRLQEAKFELLTSEASYLNSLNVLEAHFIAHPAFRDTHVLPAEDFDTLFSTILPVRKCSQLLMNELEKCWQENILLQGICDIVLQHAEEHFHVYVKYCENQALMVKALQRLREQPAFSAALKKLESHPACQSLSLHSFLMLPMQRVTRLPLLLDAVLKNLHADDQEYQSCMHALATLNNFVSQCNEGARNTERVEEMFRVSRTLQFAPHVRSPPQLAPACGRRDRRPVRWLVRSGEMTQIVWKSDESKLTFGKKFHKVPLYVFLFNDLLVVAKKTGEESYLGIDHCPRSLLEVCEEGPAAAKHSLLLTLLENHEGRTVEMLVSCPSETAARRWAEALLPAPAAPGEALYAGWDCPQVAALYAYTPAQPDELQLAEGDVVNVTRKTSEGWYYGERTRDGEAGWFPGAYTAEIASPHVRARHLRQRYRLLALSSSYGGHRRRQH</sequence>
<feature type="region of interest" description="Disordered" evidence="3">
    <location>
        <begin position="291"/>
        <end position="340"/>
    </location>
</feature>
<proteinExistence type="predicted"/>
<dbReference type="SUPFAM" id="SSF50729">
    <property type="entry name" value="PH domain-like"/>
    <property type="match status" value="1"/>
</dbReference>
<dbReference type="RefSeq" id="XP_052747909.1">
    <property type="nucleotide sequence ID" value="XM_052891949.1"/>
</dbReference>
<dbReference type="PROSITE" id="PS50002">
    <property type="entry name" value="SH3"/>
    <property type="match status" value="1"/>
</dbReference>
<dbReference type="Pfam" id="PF00621">
    <property type="entry name" value="RhoGEF"/>
    <property type="match status" value="1"/>
</dbReference>
<feature type="domain" description="DH" evidence="5">
    <location>
        <begin position="1458"/>
        <end position="1643"/>
    </location>
</feature>
<evidence type="ECO:0000256" key="3">
    <source>
        <dbReference type="SAM" id="MobiDB-lite"/>
    </source>
</evidence>
<dbReference type="GeneID" id="113513781"/>
<accession>A0ABM3M9L6</accession>
<name>A0ABM3M9L6_GALME</name>
<dbReference type="InterPro" id="IPR011993">
    <property type="entry name" value="PH-like_dom_sf"/>
</dbReference>
<dbReference type="RefSeq" id="XP_052747960.1">
    <property type="nucleotide sequence ID" value="XM_052892000.1"/>
</dbReference>
<dbReference type="PROSITE" id="PS50010">
    <property type="entry name" value="DH_2"/>
    <property type="match status" value="1"/>
</dbReference>
<evidence type="ECO:0000313" key="11">
    <source>
        <dbReference type="RefSeq" id="XP_052748138.1"/>
    </source>
</evidence>
<evidence type="ECO:0000259" key="4">
    <source>
        <dbReference type="PROSITE" id="PS50002"/>
    </source>
</evidence>
<dbReference type="SUPFAM" id="SSF48065">
    <property type="entry name" value="DBL homology domain (DH-domain)"/>
    <property type="match status" value="1"/>
</dbReference>
<feature type="compositionally biased region" description="Polar residues" evidence="3">
    <location>
        <begin position="317"/>
        <end position="332"/>
    </location>
</feature>
<evidence type="ECO:0000313" key="10">
    <source>
        <dbReference type="RefSeq" id="XP_052748063.1"/>
    </source>
</evidence>
<dbReference type="Proteomes" id="UP001652740">
    <property type="component" value="Unplaced"/>
</dbReference>
<dbReference type="InterPro" id="IPR001452">
    <property type="entry name" value="SH3_domain"/>
</dbReference>
<dbReference type="CDD" id="cd01221">
    <property type="entry name" value="PH_ephexin"/>
    <property type="match status" value="1"/>
</dbReference>
<dbReference type="PANTHER" id="PTHR12845">
    <property type="entry name" value="GUANINE NUCLEOTIDE EXCHANGE FACTOR"/>
    <property type="match status" value="1"/>
</dbReference>
<feature type="region of interest" description="Disordered" evidence="3">
    <location>
        <begin position="1215"/>
        <end position="1279"/>
    </location>
</feature>
<reference evidence="7 8" key="1">
    <citation type="submission" date="2025-05" db="UniProtKB">
        <authorList>
            <consortium name="RefSeq"/>
        </authorList>
    </citation>
    <scope>IDENTIFICATION</scope>
    <source>
        <tissue evidence="7 8">Whole larvae</tissue>
    </source>
</reference>
<dbReference type="Gene3D" id="1.20.900.10">
    <property type="entry name" value="Dbl homology (DH) domain"/>
    <property type="match status" value="1"/>
</dbReference>
<feature type="compositionally biased region" description="Pro residues" evidence="3">
    <location>
        <begin position="1139"/>
        <end position="1152"/>
    </location>
</feature>
<feature type="region of interest" description="Disordered" evidence="3">
    <location>
        <begin position="553"/>
        <end position="581"/>
    </location>
</feature>
<evidence type="ECO:0000259" key="5">
    <source>
        <dbReference type="PROSITE" id="PS50010"/>
    </source>
</evidence>
<dbReference type="InterPro" id="IPR000219">
    <property type="entry name" value="DH_dom"/>
</dbReference>
<dbReference type="SMART" id="SM00325">
    <property type="entry name" value="RhoGEF"/>
    <property type="match status" value="1"/>
</dbReference>